<feature type="transmembrane region" description="Helical" evidence="1">
    <location>
        <begin position="7"/>
        <end position="25"/>
    </location>
</feature>
<evidence type="ECO:0000313" key="5">
    <source>
        <dbReference type="Proteomes" id="UP000677234"/>
    </source>
</evidence>
<evidence type="ECO:0008006" key="6">
    <source>
        <dbReference type="Google" id="ProtNLM"/>
    </source>
</evidence>
<dbReference type="RefSeq" id="WP_198828878.1">
    <property type="nucleotide sequence ID" value="NZ_CP066308.1"/>
</dbReference>
<evidence type="ECO:0000313" key="3">
    <source>
        <dbReference type="EMBL" id="QUO42375.1"/>
    </source>
</evidence>
<organism evidence="2 4">
    <name type="scientific">Brevibacillus composti</name>
    <dbReference type="NCBI Taxonomy" id="2796470"/>
    <lineage>
        <taxon>Bacteria</taxon>
        <taxon>Bacillati</taxon>
        <taxon>Bacillota</taxon>
        <taxon>Bacilli</taxon>
        <taxon>Bacillales</taxon>
        <taxon>Paenibacillaceae</taxon>
        <taxon>Brevibacillus</taxon>
    </lineage>
</organism>
<evidence type="ECO:0000256" key="1">
    <source>
        <dbReference type="SAM" id="Phobius"/>
    </source>
</evidence>
<protein>
    <recommendedName>
        <fullName evidence="6">DUF4944 domain-containing protein</fullName>
    </recommendedName>
</protein>
<dbReference type="Proteomes" id="UP000595847">
    <property type="component" value="Chromosome"/>
</dbReference>
<accession>A0A7T5EMJ7</accession>
<sequence>MDRVNRYSLLFGALVIISIGAFFLFKNFLTSQEWSYLFQGSSQQWEGQFIVRPSRDGSTVLYEGKIKPLTPMKITQLNYKTDLVTGQPSGTMESPLIEEGKPIQIFVTSPGHDSIQFRAGLNTEEITHIFFRDLVYEITWNDKTGQHTEKIVLKFVPPS</sequence>
<dbReference type="Proteomes" id="UP000677234">
    <property type="component" value="Chromosome"/>
</dbReference>
<reference evidence="3" key="2">
    <citation type="submission" date="2021-04" db="EMBL/GenBank/DDBJ databases">
        <title>Brevibacillus composti FJAT-54423, complete genome.</title>
        <authorList>
            <person name="Tang R."/>
        </authorList>
    </citation>
    <scope>NUCLEOTIDE SEQUENCE</scope>
    <source>
        <strain evidence="3">FJAT-54424</strain>
    </source>
</reference>
<keyword evidence="5" id="KW-1185">Reference proteome</keyword>
<keyword evidence="1" id="KW-1133">Transmembrane helix</keyword>
<keyword evidence="1" id="KW-0812">Transmembrane</keyword>
<reference evidence="2 4" key="1">
    <citation type="submission" date="2020-12" db="EMBL/GenBank/DDBJ databases">
        <title>strain FJAT-54423T represents a novel species of the genus Brevibacillus.</title>
        <authorList>
            <person name="Tang R."/>
        </authorList>
    </citation>
    <scope>NUCLEOTIDE SEQUENCE [LARGE SCALE GENOMIC DNA]</scope>
    <source>
        <strain evidence="2 4">FJAT-54423</strain>
    </source>
</reference>
<dbReference type="EMBL" id="CP073708">
    <property type="protein sequence ID" value="QUO42375.1"/>
    <property type="molecule type" value="Genomic_DNA"/>
</dbReference>
<proteinExistence type="predicted"/>
<dbReference type="EMBL" id="CP066308">
    <property type="protein sequence ID" value="QQE75349.1"/>
    <property type="molecule type" value="Genomic_DNA"/>
</dbReference>
<evidence type="ECO:0000313" key="2">
    <source>
        <dbReference type="EMBL" id="QQE75349.1"/>
    </source>
</evidence>
<evidence type="ECO:0000313" key="4">
    <source>
        <dbReference type="Proteomes" id="UP000595847"/>
    </source>
</evidence>
<gene>
    <name evidence="2" type="ORF">JD108_05345</name>
    <name evidence="3" type="ORF">KDJ56_05025</name>
</gene>
<dbReference type="AlphaFoldDB" id="A0A7T5EMJ7"/>
<dbReference type="KEGG" id="bcop:JD108_05345"/>
<name>A0A7T5EMJ7_9BACL</name>
<keyword evidence="1" id="KW-0472">Membrane</keyword>